<evidence type="ECO:0000313" key="2">
    <source>
        <dbReference type="Proteomes" id="UP000789901"/>
    </source>
</evidence>
<protein>
    <submittedName>
        <fullName evidence="1">19802_t:CDS:1</fullName>
    </submittedName>
</protein>
<name>A0ABN7W5R9_GIGMA</name>
<dbReference type="EMBL" id="CAJVQB010032258">
    <property type="protein sequence ID" value="CAG8818067.1"/>
    <property type="molecule type" value="Genomic_DNA"/>
</dbReference>
<organism evidence="1 2">
    <name type="scientific">Gigaspora margarita</name>
    <dbReference type="NCBI Taxonomy" id="4874"/>
    <lineage>
        <taxon>Eukaryota</taxon>
        <taxon>Fungi</taxon>
        <taxon>Fungi incertae sedis</taxon>
        <taxon>Mucoromycota</taxon>
        <taxon>Glomeromycotina</taxon>
        <taxon>Glomeromycetes</taxon>
        <taxon>Diversisporales</taxon>
        <taxon>Gigasporaceae</taxon>
        <taxon>Gigaspora</taxon>
    </lineage>
</organism>
<feature type="non-terminal residue" evidence="1">
    <location>
        <position position="1"/>
    </location>
</feature>
<reference evidence="1 2" key="1">
    <citation type="submission" date="2021-06" db="EMBL/GenBank/DDBJ databases">
        <authorList>
            <person name="Kallberg Y."/>
            <person name="Tangrot J."/>
            <person name="Rosling A."/>
        </authorList>
    </citation>
    <scope>NUCLEOTIDE SEQUENCE [LARGE SCALE GENOMIC DNA]</scope>
    <source>
        <strain evidence="1 2">120-4 pot B 10/14</strain>
    </source>
</reference>
<gene>
    <name evidence="1" type="ORF">GMARGA_LOCUS26962</name>
</gene>
<keyword evidence="2" id="KW-1185">Reference proteome</keyword>
<accession>A0ABN7W5R9</accession>
<comment type="caution">
    <text evidence="1">The sequence shown here is derived from an EMBL/GenBank/DDBJ whole genome shotgun (WGS) entry which is preliminary data.</text>
</comment>
<evidence type="ECO:0000313" key="1">
    <source>
        <dbReference type="EMBL" id="CAG8818067.1"/>
    </source>
</evidence>
<proteinExistence type="predicted"/>
<sequence length="78" mass="8891">KAKYLQGLLCPNQEAKTLDNLICCTALEDIWLKLEAQTKSLGWASFKNKTRAVITLWNLVQLSLIICNRTRLGQDRTN</sequence>
<dbReference type="Proteomes" id="UP000789901">
    <property type="component" value="Unassembled WGS sequence"/>
</dbReference>